<accession>A0A4U9VG55</accession>
<dbReference type="EMBL" id="CABEEZ010000110">
    <property type="protein sequence ID" value="VTR44262.1"/>
    <property type="molecule type" value="Genomic_DNA"/>
</dbReference>
<reference evidence="1" key="1">
    <citation type="submission" date="2019-05" db="EMBL/GenBank/DDBJ databases">
        <authorList>
            <consortium name="Pathogen Informatics"/>
        </authorList>
    </citation>
    <scope>NUCLEOTIDE SEQUENCE [LARGE SCALE GENOMIC DNA]</scope>
    <source>
        <strain evidence="1">NCTC12965</strain>
    </source>
</reference>
<dbReference type="GO" id="GO:0016491">
    <property type="term" value="F:oxidoreductase activity"/>
    <property type="evidence" value="ECO:0007669"/>
    <property type="project" value="UniProtKB-KW"/>
</dbReference>
<dbReference type="InterPro" id="IPR000415">
    <property type="entry name" value="Nitroreductase-like"/>
</dbReference>
<dbReference type="Gene3D" id="3.40.109.10">
    <property type="entry name" value="NADH Oxidase"/>
    <property type="match status" value="1"/>
</dbReference>
<dbReference type="PANTHER" id="PTHR43821">
    <property type="entry name" value="NAD(P)H NITROREDUCTASE YDJA-RELATED"/>
    <property type="match status" value="1"/>
</dbReference>
<organism evidence="1">
    <name type="scientific">Serratia fonticola</name>
    <dbReference type="NCBI Taxonomy" id="47917"/>
    <lineage>
        <taxon>Bacteria</taxon>
        <taxon>Pseudomonadati</taxon>
        <taxon>Pseudomonadota</taxon>
        <taxon>Gammaproteobacteria</taxon>
        <taxon>Enterobacterales</taxon>
        <taxon>Yersiniaceae</taxon>
        <taxon>Serratia</taxon>
    </lineage>
</organism>
<dbReference type="EC" id="1.-.-.-" evidence="1"/>
<name>A0A4U9VG55_SERFO</name>
<protein>
    <submittedName>
        <fullName evidence="1">NAD(P)H nitroreductase ydjA</fullName>
        <ecNumber evidence="1">1.-.-.-</ecNumber>
    </submittedName>
</protein>
<keyword evidence="1" id="KW-0560">Oxidoreductase</keyword>
<dbReference type="AlphaFoldDB" id="A0A4U9VG55"/>
<dbReference type="InterPro" id="IPR052530">
    <property type="entry name" value="NAD(P)H_nitroreductase"/>
</dbReference>
<dbReference type="SUPFAM" id="SSF55469">
    <property type="entry name" value="FMN-dependent nitroreductase-like"/>
    <property type="match status" value="1"/>
</dbReference>
<evidence type="ECO:0000313" key="1">
    <source>
        <dbReference type="EMBL" id="VTR44262.1"/>
    </source>
</evidence>
<gene>
    <name evidence="1" type="primary">ydjA_2</name>
    <name evidence="1" type="ORF">NCTC12965_05080</name>
</gene>
<dbReference type="PANTHER" id="PTHR43821:SF1">
    <property type="entry name" value="NAD(P)H NITROREDUCTASE YDJA-RELATED"/>
    <property type="match status" value="1"/>
</dbReference>
<proteinExistence type="predicted"/>
<sequence length="97" mass="10723">MDALDLLLNRRSASRLTAPAPTGEVRQNIINAGLRAPDHGRYSRWRLYPDRGSGLQRFSELLQAAARHDELDESAVEKAKQAPFSCASDYHGGCSLQ</sequence>